<accession>A0ABS9NXP8</accession>
<keyword evidence="2" id="KW-0808">Transferase</keyword>
<name>A0ABS9NXP8_9RHOB</name>
<evidence type="ECO:0000313" key="2">
    <source>
        <dbReference type="EMBL" id="MCG6558512.1"/>
    </source>
</evidence>
<keyword evidence="2" id="KW-0012">Acyltransferase</keyword>
<feature type="domain" description="BioF2-like acetyltransferase" evidence="1">
    <location>
        <begin position="201"/>
        <end position="339"/>
    </location>
</feature>
<keyword evidence="3" id="KW-1185">Reference proteome</keyword>
<dbReference type="EMBL" id="JAKOEM010000006">
    <property type="protein sequence ID" value="MCG6558512.1"/>
    <property type="molecule type" value="Genomic_DNA"/>
</dbReference>
<comment type="caution">
    <text evidence="2">The sequence shown here is derived from an EMBL/GenBank/DDBJ whole genome shotgun (WGS) entry which is preliminary data.</text>
</comment>
<proteinExistence type="predicted"/>
<protein>
    <submittedName>
        <fullName evidence="2">GNAT family N-acetyltransferase</fullName>
        <ecNumber evidence="2">2.3.1.-</ecNumber>
    </submittedName>
</protein>
<dbReference type="EC" id="2.3.1.-" evidence="2"/>
<dbReference type="SUPFAM" id="SSF55729">
    <property type="entry name" value="Acyl-CoA N-acyltransferases (Nat)"/>
    <property type="match status" value="1"/>
</dbReference>
<dbReference type="InterPro" id="IPR016181">
    <property type="entry name" value="Acyl_CoA_acyltransferase"/>
</dbReference>
<organism evidence="2 3">
    <name type="scientific">Ruegeria alba</name>
    <dbReference type="NCBI Taxonomy" id="2916756"/>
    <lineage>
        <taxon>Bacteria</taxon>
        <taxon>Pseudomonadati</taxon>
        <taxon>Pseudomonadota</taxon>
        <taxon>Alphaproteobacteria</taxon>
        <taxon>Rhodobacterales</taxon>
        <taxon>Roseobacteraceae</taxon>
        <taxon>Ruegeria</taxon>
    </lineage>
</organism>
<dbReference type="InterPro" id="IPR038740">
    <property type="entry name" value="BioF2-like_GNAT_dom"/>
</dbReference>
<dbReference type="GO" id="GO:0016746">
    <property type="term" value="F:acyltransferase activity"/>
    <property type="evidence" value="ECO:0007669"/>
    <property type="project" value="UniProtKB-KW"/>
</dbReference>
<evidence type="ECO:0000259" key="1">
    <source>
        <dbReference type="Pfam" id="PF13480"/>
    </source>
</evidence>
<dbReference type="RefSeq" id="WP_234139270.1">
    <property type="nucleotide sequence ID" value="NZ_JAKOEM010000006.1"/>
</dbReference>
<dbReference type="Proteomes" id="UP001165279">
    <property type="component" value="Unassembled WGS sequence"/>
</dbReference>
<reference evidence="2" key="1">
    <citation type="submission" date="2022-02" db="EMBL/GenBank/DDBJ databases">
        <title>The genome sequence of Ruegeria sp. 1NDH52C.</title>
        <authorList>
            <person name="Du J."/>
        </authorList>
    </citation>
    <scope>NUCLEOTIDE SEQUENCE</scope>
    <source>
        <strain evidence="2">1NDH52C</strain>
    </source>
</reference>
<sequence>MSEVPDFEASVLASGRLRVEPVSAWGAFSALRDSWRALEARDPEGTVFLSWDWLAQAFAVNPGRWRVMVVYHGPRLVGVLPLKHNANWSRNRKEFQTEIEAGGRLLWSEYTGFLCEPRYEDLVIAALAETLKQIPWVRLSLQSESSRYRATKFVAAFPEATYSVRSDERGANKGEADKLICPRIDLPDEYEAWLSTGPSTDTRQRIRRVTRRYLNNGLYRLSHTAGASLKSDMGVLLRLWMREHASTMGAATARQLAMNTLRLLTAASRLGLLYLPVVRRDGQVIGALGHILDPRMKRVHLIVAGRGQVVTSDDVGLLLTSQAIGWAIDQGYETYDFCHARQLGNFDIGAELKKVASFSIRRRAFPGPLGVLDPICRPEVLERLLNFVETGETEAAIAACHQLLRMEQAG</sequence>
<dbReference type="Pfam" id="PF13480">
    <property type="entry name" value="Acetyltransf_6"/>
    <property type="match status" value="1"/>
</dbReference>
<gene>
    <name evidence="2" type="ORF">MB818_09895</name>
</gene>
<evidence type="ECO:0000313" key="3">
    <source>
        <dbReference type="Proteomes" id="UP001165279"/>
    </source>
</evidence>